<dbReference type="EMBL" id="PKMF04000160">
    <property type="protein sequence ID" value="KAK7846080.1"/>
    <property type="molecule type" value="Genomic_DNA"/>
</dbReference>
<dbReference type="PANTHER" id="PTHR11538">
    <property type="entry name" value="PHENYLALANYL-TRNA SYNTHETASE"/>
    <property type="match status" value="1"/>
</dbReference>
<comment type="caution">
    <text evidence="2">The sequence shown here is derived from an EMBL/GenBank/DDBJ whole genome shotgun (WGS) entry which is preliminary data.</text>
</comment>
<organism evidence="2 3">
    <name type="scientific">Quercus suber</name>
    <name type="common">Cork oak</name>
    <dbReference type="NCBI Taxonomy" id="58331"/>
    <lineage>
        <taxon>Eukaryota</taxon>
        <taxon>Viridiplantae</taxon>
        <taxon>Streptophyta</taxon>
        <taxon>Embryophyta</taxon>
        <taxon>Tracheophyta</taxon>
        <taxon>Spermatophyta</taxon>
        <taxon>Magnoliopsida</taxon>
        <taxon>eudicotyledons</taxon>
        <taxon>Gunneridae</taxon>
        <taxon>Pentapetalae</taxon>
        <taxon>rosids</taxon>
        <taxon>fabids</taxon>
        <taxon>Fagales</taxon>
        <taxon>Fagaceae</taxon>
        <taxon>Quercus</taxon>
    </lineage>
</organism>
<proteinExistence type="predicted"/>
<dbReference type="Pfam" id="PF10354">
    <property type="entry name" value="BMT5-like"/>
    <property type="match status" value="1"/>
</dbReference>
<keyword evidence="3" id="KW-1185">Reference proteome</keyword>
<accession>A0AAW0L312</accession>
<dbReference type="PANTHER" id="PTHR11538:SF64">
    <property type="entry name" value="25S RRNA (URIDINE-N(3))-METHYLTRANSFERASE BMT5-LIKE DOMAIN-CONTAINING PROTEIN"/>
    <property type="match status" value="1"/>
</dbReference>
<dbReference type="AlphaFoldDB" id="A0AAW0L312"/>
<dbReference type="GO" id="GO:0070475">
    <property type="term" value="P:rRNA base methylation"/>
    <property type="evidence" value="ECO:0007669"/>
    <property type="project" value="InterPro"/>
</dbReference>
<feature type="domain" description="25S rRNA (uridine-N(3))-methyltransferase BMT5-like" evidence="1">
    <location>
        <begin position="60"/>
        <end position="215"/>
    </location>
</feature>
<dbReference type="GO" id="GO:0005737">
    <property type="term" value="C:cytoplasm"/>
    <property type="evidence" value="ECO:0007669"/>
    <property type="project" value="TreeGrafter"/>
</dbReference>
<dbReference type="InterPro" id="IPR019446">
    <property type="entry name" value="BMT5-like"/>
</dbReference>
<dbReference type="Proteomes" id="UP000237347">
    <property type="component" value="Unassembled WGS sequence"/>
</dbReference>
<sequence length="245" mass="28484">MVLKTEGGRDSYKCTMGKKKEEKIQHYSSSEDMSISLCRCTMGKKKEKKIQHYSSSQKILLVGEGDFSFSACLARAFRSAANMVATSLDSKDTLLTKHRSCVPHLEDLKRRGCLVLHEVDAYDMNQHPTLMSMKFDVIIFNFPHAGHFSWLCERDEELIDARKMLNRDGEVHVAHRDDYPYYEWKIVELSKRAGLYLKEKVEFYKVDYPGYHNKRGGDIECNKTFPLKSCFTFKFSLQKKYRSNA</sequence>
<dbReference type="SUPFAM" id="SSF53335">
    <property type="entry name" value="S-adenosyl-L-methionine-dependent methyltransferases"/>
    <property type="match status" value="1"/>
</dbReference>
<name>A0AAW0L312_QUESU</name>
<protein>
    <recommendedName>
        <fullName evidence="1">25S rRNA (uridine-N(3))-methyltransferase BMT5-like domain-containing protein</fullName>
    </recommendedName>
</protein>
<gene>
    <name evidence="2" type="ORF">CFP56_008360</name>
</gene>
<dbReference type="InterPro" id="IPR029063">
    <property type="entry name" value="SAM-dependent_MTases_sf"/>
</dbReference>
<evidence type="ECO:0000259" key="1">
    <source>
        <dbReference type="Pfam" id="PF10354"/>
    </source>
</evidence>
<evidence type="ECO:0000313" key="2">
    <source>
        <dbReference type="EMBL" id="KAK7846080.1"/>
    </source>
</evidence>
<dbReference type="GO" id="GO:0070042">
    <property type="term" value="F:rRNA (uridine-N3-)-methyltransferase activity"/>
    <property type="evidence" value="ECO:0007669"/>
    <property type="project" value="InterPro"/>
</dbReference>
<reference evidence="2 3" key="1">
    <citation type="journal article" date="2018" name="Sci. Data">
        <title>The draft genome sequence of cork oak.</title>
        <authorList>
            <person name="Ramos A.M."/>
            <person name="Usie A."/>
            <person name="Barbosa P."/>
            <person name="Barros P.M."/>
            <person name="Capote T."/>
            <person name="Chaves I."/>
            <person name="Simoes F."/>
            <person name="Abreu I."/>
            <person name="Carrasquinho I."/>
            <person name="Faro C."/>
            <person name="Guimaraes J.B."/>
            <person name="Mendonca D."/>
            <person name="Nobrega F."/>
            <person name="Rodrigues L."/>
            <person name="Saibo N.J.M."/>
            <person name="Varela M.C."/>
            <person name="Egas C."/>
            <person name="Matos J."/>
            <person name="Miguel C.M."/>
            <person name="Oliveira M.M."/>
            <person name="Ricardo C.P."/>
            <person name="Goncalves S."/>
        </authorList>
    </citation>
    <scope>NUCLEOTIDE SEQUENCE [LARGE SCALE GENOMIC DNA]</scope>
    <source>
        <strain evidence="3">cv. HL8</strain>
    </source>
</reference>
<evidence type="ECO:0000313" key="3">
    <source>
        <dbReference type="Proteomes" id="UP000237347"/>
    </source>
</evidence>